<keyword evidence="6" id="KW-1185">Reference proteome</keyword>
<evidence type="ECO:0000256" key="2">
    <source>
        <dbReference type="ARBA" id="ARBA00022857"/>
    </source>
</evidence>
<dbReference type="InterPro" id="IPR036291">
    <property type="entry name" value="NAD(P)-bd_dom_sf"/>
</dbReference>
<dbReference type="PANTHER" id="PTHR24320">
    <property type="entry name" value="RETINOL DEHYDROGENASE"/>
    <property type="match status" value="1"/>
</dbReference>
<evidence type="ECO:0000256" key="4">
    <source>
        <dbReference type="SAM" id="Coils"/>
    </source>
</evidence>
<comment type="similarity">
    <text evidence="1">Belongs to the short-chain dehydrogenases/reductases (SDR) family.</text>
</comment>
<dbReference type="SUPFAM" id="SSF51735">
    <property type="entry name" value="NAD(P)-binding Rossmann-fold domains"/>
    <property type="match status" value="1"/>
</dbReference>
<evidence type="ECO:0000256" key="3">
    <source>
        <dbReference type="ARBA" id="ARBA00023002"/>
    </source>
</evidence>
<organism evidence="6 7">
    <name type="scientific">Ascaris lumbricoides</name>
    <name type="common">Giant roundworm</name>
    <dbReference type="NCBI Taxonomy" id="6252"/>
    <lineage>
        <taxon>Eukaryota</taxon>
        <taxon>Metazoa</taxon>
        <taxon>Ecdysozoa</taxon>
        <taxon>Nematoda</taxon>
        <taxon>Chromadorea</taxon>
        <taxon>Rhabditida</taxon>
        <taxon>Spirurina</taxon>
        <taxon>Ascaridomorpha</taxon>
        <taxon>Ascaridoidea</taxon>
        <taxon>Ascarididae</taxon>
        <taxon>Ascaris</taxon>
    </lineage>
</organism>
<keyword evidence="4" id="KW-0175">Coiled coil</keyword>
<evidence type="ECO:0000256" key="1">
    <source>
        <dbReference type="ARBA" id="ARBA00006484"/>
    </source>
</evidence>
<evidence type="ECO:0000313" key="7">
    <source>
        <dbReference type="WBParaSite" id="ALUE_0001807601-mRNA-1"/>
    </source>
</evidence>
<dbReference type="GO" id="GO:0016491">
    <property type="term" value="F:oxidoreductase activity"/>
    <property type="evidence" value="ECO:0007669"/>
    <property type="project" value="UniProtKB-KW"/>
</dbReference>
<dbReference type="Proteomes" id="UP000036681">
    <property type="component" value="Unplaced"/>
</dbReference>
<dbReference type="Pfam" id="PF00106">
    <property type="entry name" value="adh_short"/>
    <property type="match status" value="1"/>
</dbReference>
<feature type="compositionally biased region" description="Basic and acidic residues" evidence="5">
    <location>
        <begin position="10"/>
        <end position="30"/>
    </location>
</feature>
<dbReference type="AlphaFoldDB" id="A0A0M3IHX3"/>
<dbReference type="PANTHER" id="PTHR24320:SF282">
    <property type="entry name" value="WW DOMAIN-CONTAINING OXIDOREDUCTASE"/>
    <property type="match status" value="1"/>
</dbReference>
<dbReference type="PRINTS" id="PR00081">
    <property type="entry name" value="GDHRDH"/>
</dbReference>
<sequence>MDESANTPAERIESDTEVKNLLNKEKDSSKTRRYGARSNALDVAAGVDLKGRTALVTGTNSGIGIETARTLCLCGAHVIMANRNIVESEKLINELKREKPDAEIDLLTVDLSSLQSINAAANEYLSKNWPLHILILNAAVFAPSEKSTIDGYERAFGVNYLGHFYLTYLLLPRIRESTPARIVIVSSTSHNHTGVSLSTSSEYQTLVLPQINAALPTEEKLKRLMPPVDGSTNVYRLYAYSKLCCVLLAMKLHRMEHSNGINSYVLHPGNMVATGISRTFGLLGRIGNALTKPFTKTLQQAAATTIYCAVSEDVKNDSGKYYEGCWDDEKNLCAALAHDEALQDALWDKSLELIEQYERSRTQQQ</sequence>
<dbReference type="WBParaSite" id="ALUE_0001807601-mRNA-1">
    <property type="protein sequence ID" value="ALUE_0001807601-mRNA-1"/>
    <property type="gene ID" value="ALUE_0001807601"/>
</dbReference>
<evidence type="ECO:0000313" key="6">
    <source>
        <dbReference type="Proteomes" id="UP000036681"/>
    </source>
</evidence>
<feature type="region of interest" description="Disordered" evidence="5">
    <location>
        <begin position="1"/>
        <end position="33"/>
    </location>
</feature>
<dbReference type="InterPro" id="IPR002347">
    <property type="entry name" value="SDR_fam"/>
</dbReference>
<keyword evidence="3" id="KW-0560">Oxidoreductase</keyword>
<reference evidence="7" key="1">
    <citation type="submission" date="2017-02" db="UniProtKB">
        <authorList>
            <consortium name="WormBaseParasite"/>
        </authorList>
    </citation>
    <scope>IDENTIFICATION</scope>
</reference>
<protein>
    <submittedName>
        <fullName evidence="7">WW domain-containing oxidoreductase</fullName>
    </submittedName>
</protein>
<accession>A0A0M3IHX3</accession>
<keyword evidence="2" id="KW-0521">NADP</keyword>
<proteinExistence type="inferred from homology"/>
<name>A0A0M3IHX3_ASCLU</name>
<dbReference type="Gene3D" id="3.40.50.720">
    <property type="entry name" value="NAD(P)-binding Rossmann-like Domain"/>
    <property type="match status" value="1"/>
</dbReference>
<evidence type="ECO:0000256" key="5">
    <source>
        <dbReference type="SAM" id="MobiDB-lite"/>
    </source>
</evidence>
<feature type="coiled-coil region" evidence="4">
    <location>
        <begin position="78"/>
        <end position="105"/>
    </location>
</feature>